<name>A0ABT4RU83_9ACTN</name>
<proteinExistence type="predicted"/>
<keyword evidence="1" id="KW-0812">Transmembrane</keyword>
<dbReference type="Proteomes" id="UP001147700">
    <property type="component" value="Unassembled WGS sequence"/>
</dbReference>
<feature type="transmembrane region" description="Helical" evidence="1">
    <location>
        <begin position="144"/>
        <end position="166"/>
    </location>
</feature>
<evidence type="ECO:0008006" key="4">
    <source>
        <dbReference type="Google" id="ProtNLM"/>
    </source>
</evidence>
<keyword evidence="1" id="KW-1133">Transmembrane helix</keyword>
<accession>A0ABT4RU83</accession>
<dbReference type="EMBL" id="JAPCID010000069">
    <property type="protein sequence ID" value="MDA0141943.1"/>
    <property type="molecule type" value="Genomic_DNA"/>
</dbReference>
<keyword evidence="1" id="KW-0472">Membrane</keyword>
<organism evidence="2 3">
    <name type="scientific">Solirubrobacter deserti</name>
    <dbReference type="NCBI Taxonomy" id="2282478"/>
    <lineage>
        <taxon>Bacteria</taxon>
        <taxon>Bacillati</taxon>
        <taxon>Actinomycetota</taxon>
        <taxon>Thermoleophilia</taxon>
        <taxon>Solirubrobacterales</taxon>
        <taxon>Solirubrobacteraceae</taxon>
        <taxon>Solirubrobacter</taxon>
    </lineage>
</organism>
<feature type="transmembrane region" description="Helical" evidence="1">
    <location>
        <begin position="114"/>
        <end position="138"/>
    </location>
</feature>
<gene>
    <name evidence="2" type="ORF">OJ962_30940</name>
</gene>
<dbReference type="RefSeq" id="WP_202955947.1">
    <property type="nucleotide sequence ID" value="NZ_JAPCID010000069.1"/>
</dbReference>
<reference evidence="2" key="1">
    <citation type="submission" date="2022-10" db="EMBL/GenBank/DDBJ databases">
        <title>The WGS of Solirubrobacter sp. CPCC 204708.</title>
        <authorList>
            <person name="Jiang Z."/>
        </authorList>
    </citation>
    <scope>NUCLEOTIDE SEQUENCE</scope>
    <source>
        <strain evidence="2">CPCC 204708</strain>
    </source>
</reference>
<evidence type="ECO:0000313" key="3">
    <source>
        <dbReference type="Proteomes" id="UP001147700"/>
    </source>
</evidence>
<evidence type="ECO:0000313" key="2">
    <source>
        <dbReference type="EMBL" id="MDA0141943.1"/>
    </source>
</evidence>
<protein>
    <recommendedName>
        <fullName evidence="4">DUF2207 domain-containing protein</fullName>
    </recommendedName>
</protein>
<evidence type="ECO:0000256" key="1">
    <source>
        <dbReference type="SAM" id="Phobius"/>
    </source>
</evidence>
<sequence>MSDATPDAFAPAAEHAHLRAYAQERGRADAVRHQDDLLRRRLPFADEIRALAQRRMGLLAARRAELITEAEAHAEAAEHRHRLALTERDAARHALDAEGVPSTERDLPPLERAALARALALGIAVAGLAGAAVLVLALRSDAPALWTALAALTALTPCAALIVVAARERSPAPEAARLTALRRSAVRSHREASEASAEALEARERVHTIATRAAELATAERALAGELLAAYVSAAFAALAPGALADSADFGAQPDVVPPRPEWVT</sequence>
<keyword evidence="3" id="KW-1185">Reference proteome</keyword>
<comment type="caution">
    <text evidence="2">The sequence shown here is derived from an EMBL/GenBank/DDBJ whole genome shotgun (WGS) entry which is preliminary data.</text>
</comment>